<dbReference type="GO" id="GO:0005576">
    <property type="term" value="C:extracellular region"/>
    <property type="evidence" value="ECO:0007669"/>
    <property type="project" value="TreeGrafter"/>
</dbReference>
<organism evidence="4 5">
    <name type="scientific">Cladosporium halotolerans</name>
    <dbReference type="NCBI Taxonomy" id="1052096"/>
    <lineage>
        <taxon>Eukaryota</taxon>
        <taxon>Fungi</taxon>
        <taxon>Dikarya</taxon>
        <taxon>Ascomycota</taxon>
        <taxon>Pezizomycotina</taxon>
        <taxon>Dothideomycetes</taxon>
        <taxon>Dothideomycetidae</taxon>
        <taxon>Cladosporiales</taxon>
        <taxon>Cladosporiaceae</taxon>
        <taxon>Cladosporium</taxon>
    </lineage>
</organism>
<dbReference type="InterPro" id="IPR001223">
    <property type="entry name" value="Glyco_hydro18_cat"/>
</dbReference>
<keyword evidence="5" id="KW-1185">Reference proteome</keyword>
<feature type="domain" description="GH18" evidence="3">
    <location>
        <begin position="39"/>
        <end position="329"/>
    </location>
</feature>
<dbReference type="Proteomes" id="UP000803884">
    <property type="component" value="Unassembled WGS sequence"/>
</dbReference>
<sequence length="414" mass="43969">MYAFNVILSIFLAFTATSWALPLSIRQSQDESNTAATPPRLVAYIQTFRDVNGGPLSLLPLLQENTGVTHVLLSAVHLNEQPGDITLNDHHPSDPMYDTLWSEVAQLQAGGIKVMMMLGGAAPGTYQRLSGDEASFHAYYDPLLSILQKYKIQGLDLDIEERVPLSTPLRLLRQLHADLGSSFLLTMAPVASALLPNTASTGLHGFSALDLDAQATEPSRPNGKLVNWYNAQFYNGWGDASSSGMYEDIVSGGQWAADRVVMGVLTNPGDGGSGFVGLDVLKGVLGSLKGKYAAFGCAVGWEYWAAGTGDGLASPWMWVKAVGEVVLGGAESAVEQPASNGTVADGSSGTRKDPPTPWPSQMGRLEEVGAGHWDSVRALNMTNGQLRPAGDMLGVTDLLNEILGEALNIVGEVV</sequence>
<gene>
    <name evidence="4" type="ORF">WHR41_02674</name>
</gene>
<feature type="signal peptide" evidence="2">
    <location>
        <begin position="1"/>
        <end position="20"/>
    </location>
</feature>
<evidence type="ECO:0000256" key="1">
    <source>
        <dbReference type="SAM" id="MobiDB-lite"/>
    </source>
</evidence>
<dbReference type="Gene3D" id="3.20.20.80">
    <property type="entry name" value="Glycosidases"/>
    <property type="match status" value="1"/>
</dbReference>
<feature type="chain" id="PRO_5044281705" description="GH18 domain-containing protein" evidence="2">
    <location>
        <begin position="21"/>
        <end position="414"/>
    </location>
</feature>
<protein>
    <recommendedName>
        <fullName evidence="3">GH18 domain-containing protein</fullName>
    </recommendedName>
</protein>
<dbReference type="InterPro" id="IPR017853">
    <property type="entry name" value="GH"/>
</dbReference>
<evidence type="ECO:0000313" key="5">
    <source>
        <dbReference type="Proteomes" id="UP000803884"/>
    </source>
</evidence>
<evidence type="ECO:0000313" key="4">
    <source>
        <dbReference type="EMBL" id="KAL1588695.1"/>
    </source>
</evidence>
<name>A0AB34KYP8_9PEZI</name>
<dbReference type="GO" id="GO:0004568">
    <property type="term" value="F:chitinase activity"/>
    <property type="evidence" value="ECO:0007669"/>
    <property type="project" value="TreeGrafter"/>
</dbReference>
<dbReference type="PROSITE" id="PS51910">
    <property type="entry name" value="GH18_2"/>
    <property type="match status" value="1"/>
</dbReference>
<dbReference type="PANTHER" id="PTHR45708:SF60">
    <property type="entry name" value="III CHITINASE, PUTATIVE (AFU_ORTHOLOGUE AFUA_5G03850)-RELATED"/>
    <property type="match status" value="1"/>
</dbReference>
<dbReference type="SUPFAM" id="SSF51445">
    <property type="entry name" value="(Trans)glycosidases"/>
    <property type="match status" value="1"/>
</dbReference>
<reference evidence="4 5" key="1">
    <citation type="journal article" date="2020" name="Microbiol. Resour. Announc.">
        <title>Draft Genome Sequence of a Cladosporium Species Isolated from the Mesophotic Ascidian Didemnum maculosum.</title>
        <authorList>
            <person name="Gioti A."/>
            <person name="Siaperas R."/>
            <person name="Nikolaivits E."/>
            <person name="Le Goff G."/>
            <person name="Ouazzani J."/>
            <person name="Kotoulas G."/>
            <person name="Topakas E."/>
        </authorList>
    </citation>
    <scope>NUCLEOTIDE SEQUENCE [LARGE SCALE GENOMIC DNA]</scope>
    <source>
        <strain evidence="4 5">TM138-S3</strain>
    </source>
</reference>
<dbReference type="Pfam" id="PF00704">
    <property type="entry name" value="Glyco_hydro_18"/>
    <property type="match status" value="1"/>
</dbReference>
<proteinExistence type="predicted"/>
<dbReference type="GeneID" id="96004118"/>
<feature type="region of interest" description="Disordered" evidence="1">
    <location>
        <begin position="336"/>
        <end position="360"/>
    </location>
</feature>
<dbReference type="EMBL" id="JAAQHG020000006">
    <property type="protein sequence ID" value="KAL1588695.1"/>
    <property type="molecule type" value="Genomic_DNA"/>
</dbReference>
<dbReference type="InterPro" id="IPR050542">
    <property type="entry name" value="Glycosyl_Hydrlase18_Chitinase"/>
</dbReference>
<dbReference type="PANTHER" id="PTHR45708">
    <property type="entry name" value="ENDOCHITINASE"/>
    <property type="match status" value="1"/>
</dbReference>
<evidence type="ECO:0000259" key="3">
    <source>
        <dbReference type="PROSITE" id="PS51910"/>
    </source>
</evidence>
<keyword evidence="2" id="KW-0732">Signal</keyword>
<evidence type="ECO:0000256" key="2">
    <source>
        <dbReference type="SAM" id="SignalP"/>
    </source>
</evidence>
<dbReference type="GO" id="GO:0005975">
    <property type="term" value="P:carbohydrate metabolic process"/>
    <property type="evidence" value="ECO:0007669"/>
    <property type="project" value="InterPro"/>
</dbReference>
<feature type="compositionally biased region" description="Polar residues" evidence="1">
    <location>
        <begin position="337"/>
        <end position="349"/>
    </location>
</feature>
<dbReference type="AlphaFoldDB" id="A0AB34KYP8"/>
<dbReference type="RefSeq" id="XP_069231800.1">
    <property type="nucleotide sequence ID" value="XM_069371280.1"/>
</dbReference>
<accession>A0AB34KYP8</accession>
<comment type="caution">
    <text evidence="4">The sequence shown here is derived from an EMBL/GenBank/DDBJ whole genome shotgun (WGS) entry which is preliminary data.</text>
</comment>